<evidence type="ECO:0000313" key="2">
    <source>
        <dbReference type="EMBL" id="NDY96353.1"/>
    </source>
</evidence>
<dbReference type="InterPro" id="IPR011335">
    <property type="entry name" value="Restrct_endonuc-II-like"/>
</dbReference>
<protein>
    <submittedName>
        <fullName evidence="2">Uma2 family endonuclease</fullName>
    </submittedName>
</protein>
<keyword evidence="2" id="KW-0378">Hydrolase</keyword>
<dbReference type="SUPFAM" id="SSF52980">
    <property type="entry name" value="Restriction endonuclease-like"/>
    <property type="match status" value="1"/>
</dbReference>
<proteinExistence type="predicted"/>
<feature type="domain" description="Putative restriction endonuclease" evidence="1">
    <location>
        <begin position="13"/>
        <end position="182"/>
    </location>
</feature>
<dbReference type="InterPro" id="IPR012296">
    <property type="entry name" value="Nuclease_put_TT1808"/>
</dbReference>
<dbReference type="Gene3D" id="3.90.1570.10">
    <property type="entry name" value="tt1808, chain A"/>
    <property type="match status" value="1"/>
</dbReference>
<dbReference type="RefSeq" id="WP_164211754.1">
    <property type="nucleotide sequence ID" value="NZ_JAAGSC010000042.1"/>
</dbReference>
<organism evidence="2 3">
    <name type="scientific">Wenzhouxiangella limi</name>
    <dbReference type="NCBI Taxonomy" id="2707351"/>
    <lineage>
        <taxon>Bacteria</taxon>
        <taxon>Pseudomonadati</taxon>
        <taxon>Pseudomonadota</taxon>
        <taxon>Gammaproteobacteria</taxon>
        <taxon>Chromatiales</taxon>
        <taxon>Wenzhouxiangellaceae</taxon>
        <taxon>Wenzhouxiangella</taxon>
    </lineage>
</organism>
<dbReference type="GO" id="GO:0004519">
    <property type="term" value="F:endonuclease activity"/>
    <property type="evidence" value="ECO:0007669"/>
    <property type="project" value="UniProtKB-KW"/>
</dbReference>
<gene>
    <name evidence="2" type="ORF">G3I74_11490</name>
</gene>
<keyword evidence="2" id="KW-0255">Endonuclease</keyword>
<dbReference type="PANTHER" id="PTHR36558">
    <property type="entry name" value="GLR1098 PROTEIN"/>
    <property type="match status" value="1"/>
</dbReference>
<dbReference type="Pfam" id="PF05685">
    <property type="entry name" value="Uma2"/>
    <property type="match status" value="1"/>
</dbReference>
<name>A0A845UWW7_9GAMM</name>
<dbReference type="PANTHER" id="PTHR36558:SF1">
    <property type="entry name" value="RESTRICTION ENDONUCLEASE DOMAIN-CONTAINING PROTEIN-RELATED"/>
    <property type="match status" value="1"/>
</dbReference>
<keyword evidence="3" id="KW-1185">Reference proteome</keyword>
<dbReference type="InterPro" id="IPR008538">
    <property type="entry name" value="Uma2"/>
</dbReference>
<dbReference type="AlphaFoldDB" id="A0A845UWW7"/>
<sequence length="192" mass="21883">MQQRDDRRYTYGDYRTWPEDVRYELIDGTAWLMSPAPGRLHQEMVGEIFRQAANALTDMPCRAYVAPFDVRLPKGNEIDDDIDTVVQPDVLVVRDRDKLDEAGLRGAPDWVVEVLSPSTAAHDQTRKLAVYERSGVAEVWLVHPTDRMLTRYRLANGGYGRPEIQELEGVSAVAELPEIAIDWDRVTARLED</sequence>
<dbReference type="Proteomes" id="UP000484885">
    <property type="component" value="Unassembled WGS sequence"/>
</dbReference>
<dbReference type="CDD" id="cd06260">
    <property type="entry name" value="DUF820-like"/>
    <property type="match status" value="1"/>
</dbReference>
<dbReference type="EMBL" id="JAAGSC010000042">
    <property type="protein sequence ID" value="NDY96353.1"/>
    <property type="molecule type" value="Genomic_DNA"/>
</dbReference>
<reference evidence="2 3" key="1">
    <citation type="submission" date="2020-02" db="EMBL/GenBank/DDBJ databases">
        <authorList>
            <person name="Zhang X.-Y."/>
        </authorList>
    </citation>
    <scope>NUCLEOTIDE SEQUENCE [LARGE SCALE GENOMIC DNA]</scope>
    <source>
        <strain evidence="2 3">C33</strain>
    </source>
</reference>
<comment type="caution">
    <text evidence="2">The sequence shown here is derived from an EMBL/GenBank/DDBJ whole genome shotgun (WGS) entry which is preliminary data.</text>
</comment>
<keyword evidence="2" id="KW-0540">Nuclease</keyword>
<evidence type="ECO:0000313" key="3">
    <source>
        <dbReference type="Proteomes" id="UP000484885"/>
    </source>
</evidence>
<accession>A0A845UWW7</accession>
<evidence type="ECO:0000259" key="1">
    <source>
        <dbReference type="Pfam" id="PF05685"/>
    </source>
</evidence>